<gene>
    <name evidence="1" type="ORF">Fmac_032638</name>
</gene>
<accession>A0ABD1L5I7</accession>
<keyword evidence="2" id="KW-1185">Reference proteome</keyword>
<dbReference type="EMBL" id="JBGMDY010000011">
    <property type="protein sequence ID" value="KAL2318762.1"/>
    <property type="molecule type" value="Genomic_DNA"/>
</dbReference>
<dbReference type="Proteomes" id="UP001603857">
    <property type="component" value="Unassembled WGS sequence"/>
</dbReference>
<sequence length="140" mass="16490">MGTLPEPLRSLSKIPLRRRYAMEWKAEVEHWNVDHFSWICPWFRPGDILIRIVIDGLQRQCKKKDQEIEWLGDECANINEKTIRAAKMQKTESDSQLREVSAKIAHLKAEHAKQAQLIKIMQEDLTLTRSEAQQWREVAQ</sequence>
<proteinExistence type="predicted"/>
<comment type="caution">
    <text evidence="1">The sequence shown here is derived from an EMBL/GenBank/DDBJ whole genome shotgun (WGS) entry which is preliminary data.</text>
</comment>
<reference evidence="1 2" key="1">
    <citation type="submission" date="2024-08" db="EMBL/GenBank/DDBJ databases">
        <title>Insights into the chromosomal genome structure of Flemingia macrophylla.</title>
        <authorList>
            <person name="Ding Y."/>
            <person name="Zhao Y."/>
            <person name="Bi W."/>
            <person name="Wu M."/>
            <person name="Zhao G."/>
            <person name="Gong Y."/>
            <person name="Li W."/>
            <person name="Zhang P."/>
        </authorList>
    </citation>
    <scope>NUCLEOTIDE SEQUENCE [LARGE SCALE GENOMIC DNA]</scope>
    <source>
        <strain evidence="1">DYQJB</strain>
        <tissue evidence="1">Leaf</tissue>
    </source>
</reference>
<name>A0ABD1L5I7_9FABA</name>
<dbReference type="AlphaFoldDB" id="A0ABD1L5I7"/>
<evidence type="ECO:0000313" key="2">
    <source>
        <dbReference type="Proteomes" id="UP001603857"/>
    </source>
</evidence>
<protein>
    <submittedName>
        <fullName evidence="1">Uncharacterized protein</fullName>
    </submittedName>
</protein>
<evidence type="ECO:0000313" key="1">
    <source>
        <dbReference type="EMBL" id="KAL2318762.1"/>
    </source>
</evidence>
<organism evidence="1 2">
    <name type="scientific">Flemingia macrophylla</name>
    <dbReference type="NCBI Taxonomy" id="520843"/>
    <lineage>
        <taxon>Eukaryota</taxon>
        <taxon>Viridiplantae</taxon>
        <taxon>Streptophyta</taxon>
        <taxon>Embryophyta</taxon>
        <taxon>Tracheophyta</taxon>
        <taxon>Spermatophyta</taxon>
        <taxon>Magnoliopsida</taxon>
        <taxon>eudicotyledons</taxon>
        <taxon>Gunneridae</taxon>
        <taxon>Pentapetalae</taxon>
        <taxon>rosids</taxon>
        <taxon>fabids</taxon>
        <taxon>Fabales</taxon>
        <taxon>Fabaceae</taxon>
        <taxon>Papilionoideae</taxon>
        <taxon>50 kb inversion clade</taxon>
        <taxon>NPAAA clade</taxon>
        <taxon>indigoferoid/millettioid clade</taxon>
        <taxon>Phaseoleae</taxon>
        <taxon>Flemingia</taxon>
    </lineage>
</organism>